<comment type="subcellular location">
    <subcellularLocation>
        <location evidence="1 7">Nucleus</location>
    </subcellularLocation>
</comment>
<dbReference type="Pfam" id="PF02186">
    <property type="entry name" value="TFIIE_beta"/>
    <property type="match status" value="1"/>
</dbReference>
<dbReference type="GO" id="GO:0005673">
    <property type="term" value="C:transcription factor TFIIE complex"/>
    <property type="evidence" value="ECO:0007669"/>
    <property type="project" value="UniProtKB-UniRule"/>
</dbReference>
<evidence type="ECO:0000256" key="7">
    <source>
        <dbReference type="PIRNR" id="PIRNR016398"/>
    </source>
</evidence>
<keyword evidence="3 7" id="KW-0238">DNA-binding</keyword>
<dbReference type="Pfam" id="PF18121">
    <property type="entry name" value="TFA2_Winged_2"/>
    <property type="match status" value="1"/>
</dbReference>
<comment type="similarity">
    <text evidence="7">Belongs to the TFIIE beta subunit family.</text>
</comment>
<evidence type="ECO:0000313" key="10">
    <source>
        <dbReference type="EMBL" id="KAF2765541.1"/>
    </source>
</evidence>
<dbReference type="AlphaFoldDB" id="A0A6G1KY18"/>
<dbReference type="GO" id="GO:0003677">
    <property type="term" value="F:DNA binding"/>
    <property type="evidence" value="ECO:0007669"/>
    <property type="project" value="UniProtKB-UniRule"/>
</dbReference>
<accession>A0A6G1KY18</accession>
<keyword evidence="11" id="KW-1185">Reference proteome</keyword>
<name>A0A6G1KY18_9PEZI</name>
<dbReference type="GO" id="GO:0003743">
    <property type="term" value="F:translation initiation factor activity"/>
    <property type="evidence" value="ECO:0007669"/>
    <property type="project" value="UniProtKB-KW"/>
</dbReference>
<dbReference type="PIRSF" id="PIRSF016398">
    <property type="entry name" value="TFIIE-beta"/>
    <property type="match status" value="1"/>
</dbReference>
<organism evidence="10 11">
    <name type="scientific">Teratosphaeria nubilosa</name>
    <dbReference type="NCBI Taxonomy" id="161662"/>
    <lineage>
        <taxon>Eukaryota</taxon>
        <taxon>Fungi</taxon>
        <taxon>Dikarya</taxon>
        <taxon>Ascomycota</taxon>
        <taxon>Pezizomycotina</taxon>
        <taxon>Dothideomycetes</taxon>
        <taxon>Dothideomycetidae</taxon>
        <taxon>Mycosphaerellales</taxon>
        <taxon>Teratosphaeriaceae</taxon>
        <taxon>Teratosphaeria</taxon>
    </lineage>
</organism>
<dbReference type="EMBL" id="ML995889">
    <property type="protein sequence ID" value="KAF2765541.1"/>
    <property type="molecule type" value="Genomic_DNA"/>
</dbReference>
<feature type="compositionally biased region" description="Polar residues" evidence="8">
    <location>
        <begin position="1"/>
        <end position="10"/>
    </location>
</feature>
<proteinExistence type="inferred from homology"/>
<keyword evidence="4 7" id="KW-0804">Transcription</keyword>
<comment type="function">
    <text evidence="6 7">Recruits TFIIH to the initiation complex and stimulates the RNA polymerase II C-terminal domain kinase and DNA-dependent ATPase activities of TFIIH. Both TFIIH and TFIIE are required for promoter clearance by RNA polymerase.</text>
</comment>
<dbReference type="InterPro" id="IPR003166">
    <property type="entry name" value="TFIIE_bsu_DNA-bd"/>
</dbReference>
<evidence type="ECO:0000259" key="9">
    <source>
        <dbReference type="PROSITE" id="PS51351"/>
    </source>
</evidence>
<evidence type="ECO:0000256" key="2">
    <source>
        <dbReference type="ARBA" id="ARBA00023015"/>
    </source>
</evidence>
<keyword evidence="10" id="KW-0396">Initiation factor</keyword>
<dbReference type="InterPro" id="IPR016656">
    <property type="entry name" value="TFIIE-bsu"/>
</dbReference>
<dbReference type="PANTHER" id="PTHR12716:SF8">
    <property type="entry name" value="TRANSCRIPTION INITIATION FACTOR IIE SUBUNIT BETA"/>
    <property type="match status" value="1"/>
</dbReference>
<evidence type="ECO:0000256" key="4">
    <source>
        <dbReference type="ARBA" id="ARBA00023163"/>
    </source>
</evidence>
<evidence type="ECO:0000256" key="1">
    <source>
        <dbReference type="ARBA" id="ARBA00004123"/>
    </source>
</evidence>
<dbReference type="InterPro" id="IPR040501">
    <property type="entry name" value="TFA2_Winged_2"/>
</dbReference>
<protein>
    <recommendedName>
        <fullName evidence="7">Transcription initiation factor IIE subunit beta</fullName>
    </recommendedName>
</protein>
<evidence type="ECO:0000313" key="11">
    <source>
        <dbReference type="Proteomes" id="UP000799436"/>
    </source>
</evidence>
<keyword evidence="5 7" id="KW-0539">Nucleus</keyword>
<dbReference type="Proteomes" id="UP000799436">
    <property type="component" value="Unassembled WGS sequence"/>
</dbReference>
<keyword evidence="2 7" id="KW-0805">Transcription regulation</keyword>
<evidence type="ECO:0000256" key="3">
    <source>
        <dbReference type="ARBA" id="ARBA00023125"/>
    </source>
</evidence>
<evidence type="ECO:0000256" key="5">
    <source>
        <dbReference type="ARBA" id="ARBA00023242"/>
    </source>
</evidence>
<dbReference type="PANTHER" id="PTHR12716">
    <property type="entry name" value="TRANSCRIPTION INITIATION FACTOR IIE, BETA SUBUNIT"/>
    <property type="match status" value="1"/>
</dbReference>
<gene>
    <name evidence="10" type="ORF">EJ03DRAFT_299976</name>
</gene>
<reference evidence="10" key="1">
    <citation type="journal article" date="2020" name="Stud. Mycol.">
        <title>101 Dothideomycetes genomes: a test case for predicting lifestyles and emergence of pathogens.</title>
        <authorList>
            <person name="Haridas S."/>
            <person name="Albert R."/>
            <person name="Binder M."/>
            <person name="Bloem J."/>
            <person name="Labutti K."/>
            <person name="Salamov A."/>
            <person name="Andreopoulos B."/>
            <person name="Baker S."/>
            <person name="Barry K."/>
            <person name="Bills G."/>
            <person name="Bluhm B."/>
            <person name="Cannon C."/>
            <person name="Castanera R."/>
            <person name="Culley D."/>
            <person name="Daum C."/>
            <person name="Ezra D."/>
            <person name="Gonzalez J."/>
            <person name="Henrissat B."/>
            <person name="Kuo A."/>
            <person name="Liang C."/>
            <person name="Lipzen A."/>
            <person name="Lutzoni F."/>
            <person name="Magnuson J."/>
            <person name="Mondo S."/>
            <person name="Nolan M."/>
            <person name="Ohm R."/>
            <person name="Pangilinan J."/>
            <person name="Park H.-J."/>
            <person name="Ramirez L."/>
            <person name="Alfaro M."/>
            <person name="Sun H."/>
            <person name="Tritt A."/>
            <person name="Yoshinaga Y."/>
            <person name="Zwiers L.-H."/>
            <person name="Turgeon B."/>
            <person name="Goodwin S."/>
            <person name="Spatafora J."/>
            <person name="Crous P."/>
            <person name="Grigoriev I."/>
        </authorList>
    </citation>
    <scope>NUCLEOTIDE SEQUENCE</scope>
    <source>
        <strain evidence="10">CBS 116005</strain>
    </source>
</reference>
<sequence>MSLQNQLNQFHSDRAEAARRNLPQSRPPAAPTRTATPKPSTPAPSQPEKRTHDVAFPAEVGAGKGILDRVQLAIEYAKKRSPETLSFDTIVSYLSLPNELEQKKHLFHRALTNHPRITYAPSAESQKATAVGSTPSEKAKAKDLFRYRPLHPVTNGDELREYLSKQETAAGISVKELKDGWPDCASTIDALESQGHLLVLRNKKDNTARTLWLDNPSFHITRPSTNPPVVKQADLDFLERWMKIKLPANEMDIRNELERAGLTPTSAVKEVMTQVAKKKERKRVERKNGKKTNTHLIGVLKDFSKMKK</sequence>
<evidence type="ECO:0000256" key="6">
    <source>
        <dbReference type="ARBA" id="ARBA00025581"/>
    </source>
</evidence>
<evidence type="ECO:0000256" key="8">
    <source>
        <dbReference type="SAM" id="MobiDB-lite"/>
    </source>
</evidence>
<feature type="region of interest" description="Disordered" evidence="8">
    <location>
        <begin position="1"/>
        <end position="50"/>
    </location>
</feature>
<dbReference type="OrthoDB" id="5323195at2759"/>
<dbReference type="PROSITE" id="PS51351">
    <property type="entry name" value="TFIIE_BETA_C"/>
    <property type="match status" value="1"/>
</dbReference>
<feature type="domain" description="TFIIE beta" evidence="9">
    <location>
        <begin position="54"/>
        <end position="154"/>
    </location>
</feature>
<keyword evidence="10" id="KW-0648">Protein biosynthesis</keyword>
<dbReference type="GO" id="GO:0001097">
    <property type="term" value="F:TFIIH-class transcription factor complex binding"/>
    <property type="evidence" value="ECO:0007669"/>
    <property type="project" value="TreeGrafter"/>
</dbReference>
<comment type="subunit">
    <text evidence="7">Tetramer of two alpha and two beta chains.</text>
</comment>
<dbReference type="GO" id="GO:0006367">
    <property type="term" value="P:transcription initiation at RNA polymerase II promoter"/>
    <property type="evidence" value="ECO:0007669"/>
    <property type="project" value="UniProtKB-UniRule"/>
</dbReference>